<keyword evidence="18" id="KW-1185">Reference proteome</keyword>
<keyword evidence="4" id="KW-0813">Transport</keyword>
<feature type="transmembrane region" description="Helical" evidence="14">
    <location>
        <begin position="1164"/>
        <end position="1183"/>
    </location>
</feature>
<feature type="region of interest" description="Disordered" evidence="13">
    <location>
        <begin position="346"/>
        <end position="387"/>
    </location>
</feature>
<dbReference type="InterPro" id="IPR017871">
    <property type="entry name" value="ABC_transporter-like_CS"/>
</dbReference>
<name>A0A0D2WSN5_CAPO3</name>
<evidence type="ECO:0000256" key="8">
    <source>
        <dbReference type="ARBA" id="ARBA00022840"/>
    </source>
</evidence>
<reference evidence="18" key="1">
    <citation type="submission" date="2011-02" db="EMBL/GenBank/DDBJ databases">
        <title>The Genome Sequence of Capsaspora owczarzaki ATCC 30864.</title>
        <authorList>
            <person name="Russ C."/>
            <person name="Cuomo C."/>
            <person name="Burger G."/>
            <person name="Gray M.W."/>
            <person name="Holland P.W.H."/>
            <person name="King N."/>
            <person name="Lang F.B.F."/>
            <person name="Roger A.J."/>
            <person name="Ruiz-Trillo I."/>
            <person name="Young S.K."/>
            <person name="Zeng Q."/>
            <person name="Gargeya S."/>
            <person name="Alvarado L."/>
            <person name="Berlin A."/>
            <person name="Chapman S.B."/>
            <person name="Chen Z."/>
            <person name="Freedman E."/>
            <person name="Gellesch M."/>
            <person name="Goldberg J."/>
            <person name="Griggs A."/>
            <person name="Gujja S."/>
            <person name="Heilman E."/>
            <person name="Heiman D."/>
            <person name="Howarth C."/>
            <person name="Mehta T."/>
            <person name="Neiman D."/>
            <person name="Pearson M."/>
            <person name="Roberts A."/>
            <person name="Saif S."/>
            <person name="Shea T."/>
            <person name="Shenoy N."/>
            <person name="Sisk P."/>
            <person name="Stolte C."/>
            <person name="Sykes S."/>
            <person name="White J."/>
            <person name="Yandava C."/>
            <person name="Haas B."/>
            <person name="Nusbaum C."/>
            <person name="Birren B."/>
        </authorList>
    </citation>
    <scope>NUCLEOTIDE SEQUENCE</scope>
    <source>
        <strain evidence="18">ATCC 30864</strain>
    </source>
</reference>
<feature type="compositionally biased region" description="Gly residues" evidence="13">
    <location>
        <begin position="97"/>
        <end position="107"/>
    </location>
</feature>
<dbReference type="STRING" id="595528.A0A0D2WSN5"/>
<dbReference type="PhylomeDB" id="A0A0D2WSN5"/>
<dbReference type="SUPFAM" id="SSF90123">
    <property type="entry name" value="ABC transporter transmembrane region"/>
    <property type="match status" value="2"/>
</dbReference>
<dbReference type="CDD" id="cd03244">
    <property type="entry name" value="ABCC_MRP_domain2"/>
    <property type="match status" value="1"/>
</dbReference>
<dbReference type="FunFam" id="1.20.1560.10:FF:000113">
    <property type="entry name" value="ABC transporter, putative"/>
    <property type="match status" value="1"/>
</dbReference>
<dbReference type="SMART" id="SM00382">
    <property type="entry name" value="AAA"/>
    <property type="match status" value="2"/>
</dbReference>
<feature type="transmembrane region" description="Helical" evidence="14">
    <location>
        <begin position="263"/>
        <end position="287"/>
    </location>
</feature>
<dbReference type="InterPro" id="IPR036640">
    <property type="entry name" value="ABC1_TM_sf"/>
</dbReference>
<dbReference type="CDD" id="cd18605">
    <property type="entry name" value="ABC_6TM_MRP7_D2_like"/>
    <property type="match status" value="1"/>
</dbReference>
<dbReference type="PANTHER" id="PTHR24223">
    <property type="entry name" value="ATP-BINDING CASSETTE SUB-FAMILY C"/>
    <property type="match status" value="1"/>
</dbReference>
<feature type="compositionally biased region" description="Basic residues" evidence="13">
    <location>
        <begin position="124"/>
        <end position="136"/>
    </location>
</feature>
<dbReference type="PROSITE" id="PS50893">
    <property type="entry name" value="ABC_TRANSPORTER_2"/>
    <property type="match status" value="2"/>
</dbReference>
<feature type="transmembrane region" description="Helical" evidence="14">
    <location>
        <begin position="704"/>
        <end position="725"/>
    </location>
</feature>
<evidence type="ECO:0000256" key="11">
    <source>
        <dbReference type="ARBA" id="ARBA00023136"/>
    </source>
</evidence>
<evidence type="ECO:0000256" key="3">
    <source>
        <dbReference type="ARBA" id="ARBA00012191"/>
    </source>
</evidence>
<dbReference type="InterPro" id="IPR003593">
    <property type="entry name" value="AAA+_ATPase"/>
</dbReference>
<dbReference type="FunFam" id="1.20.1560.10:FF:000037">
    <property type="entry name" value="ATP-binding cassette subfamily C member 10"/>
    <property type="match status" value="1"/>
</dbReference>
<comment type="similarity">
    <text evidence="2">Belongs to the ABC transporter superfamily. ABCC family. Conjugate transporter (TC 3.A.1.208) subfamily.</text>
</comment>
<dbReference type="EMBL" id="KE346368">
    <property type="protein sequence ID" value="KJE95250.1"/>
    <property type="molecule type" value="Genomic_DNA"/>
</dbReference>
<gene>
    <name evidence="17" type="ORF">CAOG_005724</name>
</gene>
<dbReference type="EC" id="7.6.2.2" evidence="3"/>
<evidence type="ECO:0000259" key="15">
    <source>
        <dbReference type="PROSITE" id="PS50893"/>
    </source>
</evidence>
<dbReference type="InterPro" id="IPR050173">
    <property type="entry name" value="ABC_transporter_C-like"/>
</dbReference>
<evidence type="ECO:0000256" key="4">
    <source>
        <dbReference type="ARBA" id="ARBA00022448"/>
    </source>
</evidence>
<accession>A0A0D2WSN5</accession>
<sequence length="1740" mass="187014">MPSPLEVFCGGGGVLAGGANATALQLLFGDGGGGSVTHCGAAVVGVLPALGLLLMALLGEMAFVRRSSSAEPTTGPGVSRSININSTTNSASLPRSGCGGGGGGGVAADGAANSDDDERDDRRIRQRRRRRQRGRGRMLPPGCCCSSDIRHAVSRRAARSWRAGLRGVQLAIAWSLALASATALVAHMVLPAESASASARAIADVAAVDWLTDLAGLVAWTLLALATAYRRRWRFGHLYAAQRSDSRATTKHRQTRRGELRPACLLPAPLSVQIACVLVAASLWVATYSAFDSGTSADWSLFDAVRVAISASLATTLPFSCCGLSLLGWRSIRRLLKPAAAAQPNLHADSSTENSTQSSSSGGSSSESDHSPVSAASSTPTRNARRRRAQEDKAGFWSLLYLSWSWPVIAHGFRHVLQLGDLFILPRDLGTSRIARNFIGTLTGATAPQAATTSSSSSEPLKQRVPLLSALNSQFGAAYYPLGLLRFFADTIAFSGPMLLNALVSFVSDADEPMWHGYLYALGLFGGTLVSAILNTQYNYLVARVGMQVRAALVTSVYSKTLRLGGSSTHSFTTGQITNFMSTDTDRVVNFCPSFHKCWSLPVQVGLTLYLLYVQIGFAFLAGLGVALLLIPINRYLAIRIGVLSKEMMVYKDARVKLTNETLAGIRVIKLYAWEDALIAKIQGMRALELVALRGRKYLDAWCVYFWATTPVLISILTFVSYVYWYGPADLTAARVFTSLALFNLLITPLNAFPWVLNGVMDAWVSLKRLEAFFDKAESCRPDDRRSSALSYYYLPTVSSTPSTSSTATAFTTTTTSTSTTTAGVNEFGQPAAAVEFRNATLSWLEPNTVTPSLDHAPFTLANVSLTIPKGALVGVFGPFASGKSSLLASMLGEMSVTSGSLIIHDRAAARSLENSHPLSDTVNPPPPCIAYATQQPWVQNATVRDNILFGLPLRQPAYSRVLFACALEPDMAILRDGDLTEVGEQGVTLSGGQKARVALARAVYRASFSVEEGGADLVLLDDPLSAVDAHVAAHLMQHCIGGLLKGRTVVLVTHHVQHLVGACNVLVRLTSTREVASAHKGTAEWDALVPDLGSFQQSADVALSLTEHDPPRNEHKARAKAQSILVPVSDSPAPDSTPQALMTIEEREVGVVKAQVHASYWRSMGMFLTVSIFVTLSLMQASRNINDWWLSYWVGTITPNVTLSDQTYYLEIYGGLAAANSAFTLARAFAFAYGGLCAARNIHTKLLNRILRAPVSFFDTTPLGRILNRFSSDVNTIDDSLPFIMNILLAQVFGIAGSIAVTCYGLPWFALALLPLGGVYYLIQRYYRRSSREVKRLDTISLSPIYAHFSETIHGVSCIRAFAQENRFCDENMTKLTANQCASYAGNATGQWLGARLQLLGVFVLLAVVSIALVQHALSNSTTGSVDPGLVGLSISYALSVTSQLAGVVTSFTETEKEMVSVERACQYIENTPEEEPDVTLPPTAVPATWPATGAVSFQNVTVVYRPGLAPALDGLSLQIAAGEKIGVVGRTGSGKSTLLLALFRMVGQQSGRIVVDGVDTATITRKHLRSSLTIIPQDPVLFSGSLRENLDPFSRYSDAQVWDALLKCRLVASSAQPTTLDVQRVTLSRPVHERGSNFSVGERQLICLGRALLKQAKILCIDEATASVDADTDAQIQHTLRTEFPNTTVITIAHRIGTILDYDRIVVLDSGRVLETGPPRTLLTQPSSHFAQLANRVG</sequence>
<dbReference type="InterPro" id="IPR003439">
    <property type="entry name" value="ABC_transporter-like_ATP-bd"/>
</dbReference>
<keyword evidence="10 14" id="KW-1133">Transmembrane helix</keyword>
<dbReference type="Gene3D" id="3.40.50.300">
    <property type="entry name" value="P-loop containing nucleotide triphosphate hydrolases"/>
    <property type="match status" value="2"/>
</dbReference>
<feature type="transmembrane region" description="Helical" evidence="14">
    <location>
        <begin position="737"/>
        <end position="760"/>
    </location>
</feature>
<protein>
    <recommendedName>
        <fullName evidence="3">ABC-type xenobiotic transporter</fullName>
        <ecNumber evidence="3">7.6.2.2</ecNumber>
    </recommendedName>
</protein>
<comment type="subcellular location">
    <subcellularLocation>
        <location evidence="1">Membrane</location>
    </subcellularLocation>
</comment>
<dbReference type="InterPro" id="IPR027417">
    <property type="entry name" value="P-loop_NTPase"/>
</dbReference>
<feature type="transmembrane region" description="Helical" evidence="14">
    <location>
        <begin position="1400"/>
        <end position="1419"/>
    </location>
</feature>
<proteinExistence type="inferred from homology"/>
<dbReference type="eggNOG" id="KOG0054">
    <property type="taxonomic scope" value="Eukaryota"/>
</dbReference>
<feature type="transmembrane region" description="Helical" evidence="14">
    <location>
        <begin position="7"/>
        <end position="28"/>
    </location>
</feature>
<keyword evidence="9" id="KW-1278">Translocase</keyword>
<dbReference type="PROSITE" id="PS50929">
    <property type="entry name" value="ABC_TM1F"/>
    <property type="match status" value="2"/>
</dbReference>
<dbReference type="InParanoid" id="A0A0D2WSN5"/>
<feature type="region of interest" description="Disordered" evidence="13">
    <location>
        <begin position="68"/>
        <end position="139"/>
    </location>
</feature>
<feature type="domain" description="ABC transporter" evidence="15">
    <location>
        <begin position="845"/>
        <end position="1106"/>
    </location>
</feature>
<feature type="domain" description="ABC transmembrane type-1" evidence="16">
    <location>
        <begin position="1189"/>
        <end position="1458"/>
    </location>
</feature>
<feature type="transmembrane region" description="Helical" evidence="14">
    <location>
        <begin position="168"/>
        <end position="190"/>
    </location>
</feature>
<evidence type="ECO:0000256" key="2">
    <source>
        <dbReference type="ARBA" id="ARBA00009726"/>
    </source>
</evidence>
<evidence type="ECO:0000256" key="14">
    <source>
        <dbReference type="SAM" id="Phobius"/>
    </source>
</evidence>
<dbReference type="Gene3D" id="1.20.1560.10">
    <property type="entry name" value="ABC transporter type 1, transmembrane domain"/>
    <property type="match status" value="2"/>
</dbReference>
<dbReference type="OrthoDB" id="6500128at2759"/>
<dbReference type="FunFam" id="3.40.50.300:FF:000630">
    <property type="entry name" value="ATP-binding cassette (ABC) transporter, putative"/>
    <property type="match status" value="1"/>
</dbReference>
<evidence type="ECO:0000256" key="9">
    <source>
        <dbReference type="ARBA" id="ARBA00022967"/>
    </source>
</evidence>
<evidence type="ECO:0000256" key="7">
    <source>
        <dbReference type="ARBA" id="ARBA00022741"/>
    </source>
</evidence>
<dbReference type="Pfam" id="PF00005">
    <property type="entry name" value="ABC_tran"/>
    <property type="match status" value="2"/>
</dbReference>
<keyword evidence="11 14" id="KW-0472">Membrane</keyword>
<evidence type="ECO:0000313" key="17">
    <source>
        <dbReference type="EMBL" id="KJE95250.1"/>
    </source>
</evidence>
<feature type="transmembrane region" description="Helical" evidence="14">
    <location>
        <begin position="307"/>
        <end position="329"/>
    </location>
</feature>
<feature type="transmembrane region" description="Helical" evidence="14">
    <location>
        <begin position="610"/>
        <end position="631"/>
    </location>
</feature>
<keyword evidence="7" id="KW-0547">Nucleotide-binding</keyword>
<dbReference type="CDD" id="cd18598">
    <property type="entry name" value="ABC_6TM_MRP7_D1_like"/>
    <property type="match status" value="1"/>
</dbReference>
<dbReference type="GO" id="GO:0005524">
    <property type="term" value="F:ATP binding"/>
    <property type="evidence" value="ECO:0007669"/>
    <property type="project" value="UniProtKB-KW"/>
</dbReference>
<evidence type="ECO:0000313" key="18">
    <source>
        <dbReference type="Proteomes" id="UP000008743"/>
    </source>
</evidence>
<keyword evidence="6" id="KW-0677">Repeat</keyword>
<organism evidence="17 18">
    <name type="scientific">Capsaspora owczarzaki (strain ATCC 30864)</name>
    <dbReference type="NCBI Taxonomy" id="595528"/>
    <lineage>
        <taxon>Eukaryota</taxon>
        <taxon>Filasterea</taxon>
        <taxon>Capsaspora</taxon>
    </lineage>
</organism>
<evidence type="ECO:0000256" key="1">
    <source>
        <dbReference type="ARBA" id="ARBA00004370"/>
    </source>
</evidence>
<feature type="transmembrane region" description="Helical" evidence="14">
    <location>
        <begin position="40"/>
        <end position="59"/>
    </location>
</feature>
<feature type="transmembrane region" description="Helical" evidence="14">
    <location>
        <begin position="1307"/>
        <end position="1324"/>
    </location>
</feature>
<feature type="compositionally biased region" description="Low complexity" evidence="13">
    <location>
        <begin position="349"/>
        <end position="378"/>
    </location>
</feature>
<evidence type="ECO:0000259" key="16">
    <source>
        <dbReference type="PROSITE" id="PS50929"/>
    </source>
</evidence>
<evidence type="ECO:0000256" key="13">
    <source>
        <dbReference type="SAM" id="MobiDB-lite"/>
    </source>
</evidence>
<dbReference type="GO" id="GO:0016020">
    <property type="term" value="C:membrane"/>
    <property type="evidence" value="ECO:0007669"/>
    <property type="project" value="UniProtKB-SubCell"/>
</dbReference>
<dbReference type="Proteomes" id="UP000008743">
    <property type="component" value="Unassembled WGS sequence"/>
</dbReference>
<dbReference type="Pfam" id="PF00664">
    <property type="entry name" value="ABC_membrane"/>
    <property type="match status" value="2"/>
</dbReference>
<dbReference type="SUPFAM" id="SSF52540">
    <property type="entry name" value="P-loop containing nucleoside triphosphate hydrolases"/>
    <property type="match status" value="2"/>
</dbReference>
<evidence type="ECO:0000256" key="6">
    <source>
        <dbReference type="ARBA" id="ARBA00022737"/>
    </source>
</evidence>
<feature type="domain" description="ABC transmembrane type-1" evidence="16">
    <location>
        <begin position="484"/>
        <end position="762"/>
    </location>
</feature>
<feature type="transmembrane region" description="Helical" evidence="14">
    <location>
        <begin position="487"/>
        <end position="507"/>
    </location>
</feature>
<feature type="transmembrane region" description="Helical" evidence="14">
    <location>
        <begin position="1213"/>
        <end position="1240"/>
    </location>
</feature>
<dbReference type="InterPro" id="IPR011527">
    <property type="entry name" value="ABC1_TM_dom"/>
</dbReference>
<feature type="transmembrane region" description="Helical" evidence="14">
    <location>
        <begin position="210"/>
        <end position="229"/>
    </location>
</feature>
<feature type="transmembrane region" description="Helical" evidence="14">
    <location>
        <begin position="394"/>
        <end position="413"/>
    </location>
</feature>
<evidence type="ECO:0000256" key="5">
    <source>
        <dbReference type="ARBA" id="ARBA00022692"/>
    </source>
</evidence>
<feature type="transmembrane region" description="Helical" evidence="14">
    <location>
        <begin position="1282"/>
        <end position="1301"/>
    </location>
</feature>
<feature type="domain" description="ABC transporter" evidence="15">
    <location>
        <begin position="1497"/>
        <end position="1737"/>
    </location>
</feature>
<dbReference type="CDD" id="cd03250">
    <property type="entry name" value="ABCC_MRP_domain1"/>
    <property type="match status" value="1"/>
</dbReference>
<dbReference type="PANTHER" id="PTHR24223:SF330">
    <property type="entry name" value="ATP-BINDING CASSETTE SUB-FAMILY C MEMBER 10"/>
    <property type="match status" value="1"/>
</dbReference>
<evidence type="ECO:0000256" key="10">
    <source>
        <dbReference type="ARBA" id="ARBA00022989"/>
    </source>
</evidence>
<keyword evidence="5 14" id="KW-0812">Transmembrane</keyword>
<dbReference type="GO" id="GO:0008559">
    <property type="term" value="F:ABC-type xenobiotic transporter activity"/>
    <property type="evidence" value="ECO:0007669"/>
    <property type="project" value="UniProtKB-EC"/>
</dbReference>
<keyword evidence="8" id="KW-0067">ATP-binding</keyword>
<feature type="transmembrane region" description="Helical" evidence="14">
    <location>
        <begin position="519"/>
        <end position="538"/>
    </location>
</feature>
<comment type="catalytic activity">
    <reaction evidence="12">
        <text>ATP + H2O + xenobioticSide 1 = ADP + phosphate + xenobioticSide 2.</text>
        <dbReference type="EC" id="7.6.2.2"/>
    </reaction>
</comment>
<feature type="compositionally biased region" description="Low complexity" evidence="13">
    <location>
        <begin position="81"/>
        <end position="90"/>
    </location>
</feature>
<dbReference type="PROSITE" id="PS00211">
    <property type="entry name" value="ABC_TRANSPORTER_1"/>
    <property type="match status" value="2"/>
</dbReference>
<evidence type="ECO:0000256" key="12">
    <source>
        <dbReference type="ARBA" id="ARBA00034018"/>
    </source>
</evidence>
<dbReference type="GO" id="GO:0016887">
    <property type="term" value="F:ATP hydrolysis activity"/>
    <property type="evidence" value="ECO:0007669"/>
    <property type="project" value="InterPro"/>
</dbReference>